<accession>A0A8T1SBN8</accession>
<dbReference type="AlphaFoldDB" id="A0A8T1SBN8"/>
<comment type="caution">
    <text evidence="2">The sequence shown here is derived from an EMBL/GenBank/DDBJ whole genome shotgun (WGS) entry which is preliminary data.</text>
</comment>
<reference evidence="2 3" key="1">
    <citation type="journal article" date="2020" name="G3 (Bethesda)">
        <title>Draft Genome of the Common Snapping Turtle, Chelydra serpentina, a Model for Phenotypic Plasticity in Reptiles.</title>
        <authorList>
            <person name="Das D."/>
            <person name="Singh S.K."/>
            <person name="Bierstedt J."/>
            <person name="Erickson A."/>
            <person name="Galli G.L.J."/>
            <person name="Crossley D.A. 2nd"/>
            <person name="Rhen T."/>
        </authorList>
    </citation>
    <scope>NUCLEOTIDE SEQUENCE [LARGE SCALE GENOMIC DNA]</scope>
    <source>
        <strain evidence="2">KW</strain>
    </source>
</reference>
<proteinExistence type="predicted"/>
<dbReference type="Proteomes" id="UP000765507">
    <property type="component" value="Unassembled WGS sequence"/>
</dbReference>
<gene>
    <name evidence="2" type="ORF">G0U57_012396</name>
</gene>
<organism evidence="2 3">
    <name type="scientific">Chelydra serpentina</name>
    <name type="common">Snapping turtle</name>
    <name type="synonym">Testudo serpentina</name>
    <dbReference type="NCBI Taxonomy" id="8475"/>
    <lineage>
        <taxon>Eukaryota</taxon>
        <taxon>Metazoa</taxon>
        <taxon>Chordata</taxon>
        <taxon>Craniata</taxon>
        <taxon>Vertebrata</taxon>
        <taxon>Euteleostomi</taxon>
        <taxon>Archelosauria</taxon>
        <taxon>Testudinata</taxon>
        <taxon>Testudines</taxon>
        <taxon>Cryptodira</taxon>
        <taxon>Durocryptodira</taxon>
        <taxon>Americhelydia</taxon>
        <taxon>Chelydroidea</taxon>
        <taxon>Chelydridae</taxon>
        <taxon>Chelydra</taxon>
    </lineage>
</organism>
<feature type="compositionally biased region" description="Polar residues" evidence="1">
    <location>
        <begin position="28"/>
        <end position="37"/>
    </location>
</feature>
<sequence>RTQESWLPAPALTTRPHSPPRSRERTQESGLPSPCSN</sequence>
<feature type="non-terminal residue" evidence="2">
    <location>
        <position position="37"/>
    </location>
</feature>
<feature type="non-terminal residue" evidence="2">
    <location>
        <position position="1"/>
    </location>
</feature>
<name>A0A8T1SBN8_CHESE</name>
<evidence type="ECO:0000256" key="1">
    <source>
        <dbReference type="SAM" id="MobiDB-lite"/>
    </source>
</evidence>
<evidence type="ECO:0000313" key="2">
    <source>
        <dbReference type="EMBL" id="KAG6926290.1"/>
    </source>
</evidence>
<dbReference type="EMBL" id="JAHGAV010000332">
    <property type="protein sequence ID" value="KAG6926290.1"/>
    <property type="molecule type" value="Genomic_DNA"/>
</dbReference>
<keyword evidence="3" id="KW-1185">Reference proteome</keyword>
<protein>
    <submittedName>
        <fullName evidence="2">Uncharacterized protein</fullName>
    </submittedName>
</protein>
<evidence type="ECO:0000313" key="3">
    <source>
        <dbReference type="Proteomes" id="UP000765507"/>
    </source>
</evidence>
<feature type="region of interest" description="Disordered" evidence="1">
    <location>
        <begin position="1"/>
        <end position="37"/>
    </location>
</feature>